<proteinExistence type="predicted"/>
<dbReference type="PANTHER" id="PTHR10745">
    <property type="entry name" value="GLYCYL-TRNA SYNTHETASE/DNA POLYMERASE SUBUNIT GAMMA-2"/>
    <property type="match status" value="1"/>
</dbReference>
<evidence type="ECO:0000259" key="1">
    <source>
        <dbReference type="Pfam" id="PF03129"/>
    </source>
</evidence>
<dbReference type="InterPro" id="IPR045864">
    <property type="entry name" value="aa-tRNA-synth_II/BPL/LPL"/>
</dbReference>
<evidence type="ECO:0000313" key="3">
    <source>
        <dbReference type="Proteomes" id="UP001152888"/>
    </source>
</evidence>
<dbReference type="InterPro" id="IPR027031">
    <property type="entry name" value="Gly-tRNA_synthase/POLG2"/>
</dbReference>
<dbReference type="OrthoDB" id="5394539at2759"/>
<dbReference type="InterPro" id="IPR036621">
    <property type="entry name" value="Anticodon-bd_dom_sf"/>
</dbReference>
<dbReference type="Gene3D" id="3.40.50.800">
    <property type="entry name" value="Anticodon-binding domain"/>
    <property type="match status" value="1"/>
</dbReference>
<dbReference type="EMBL" id="CAKOFQ010007366">
    <property type="protein sequence ID" value="CAH1999452.1"/>
    <property type="molecule type" value="Genomic_DNA"/>
</dbReference>
<organism evidence="2 3">
    <name type="scientific">Acanthoscelides obtectus</name>
    <name type="common">Bean weevil</name>
    <name type="synonym">Bruchus obtectus</name>
    <dbReference type="NCBI Taxonomy" id="200917"/>
    <lineage>
        <taxon>Eukaryota</taxon>
        <taxon>Metazoa</taxon>
        <taxon>Ecdysozoa</taxon>
        <taxon>Arthropoda</taxon>
        <taxon>Hexapoda</taxon>
        <taxon>Insecta</taxon>
        <taxon>Pterygota</taxon>
        <taxon>Neoptera</taxon>
        <taxon>Endopterygota</taxon>
        <taxon>Coleoptera</taxon>
        <taxon>Polyphaga</taxon>
        <taxon>Cucujiformia</taxon>
        <taxon>Chrysomeloidea</taxon>
        <taxon>Chrysomelidae</taxon>
        <taxon>Bruchinae</taxon>
        <taxon>Bruchini</taxon>
        <taxon>Acanthoscelides</taxon>
    </lineage>
</organism>
<dbReference type="Pfam" id="PF03129">
    <property type="entry name" value="HGTP_anticodon"/>
    <property type="match status" value="1"/>
</dbReference>
<dbReference type="SUPFAM" id="SSF52954">
    <property type="entry name" value="Class II aaRS ABD-related"/>
    <property type="match status" value="1"/>
</dbReference>
<feature type="domain" description="Anticodon-binding" evidence="1">
    <location>
        <begin position="276"/>
        <end position="358"/>
    </location>
</feature>
<comment type="caution">
    <text evidence="2">The sequence shown here is derived from an EMBL/GenBank/DDBJ whole genome shotgun (WGS) entry which is preliminary data.</text>
</comment>
<dbReference type="GO" id="GO:0005739">
    <property type="term" value="C:mitochondrion"/>
    <property type="evidence" value="ECO:0007669"/>
    <property type="project" value="TreeGrafter"/>
</dbReference>
<dbReference type="GO" id="GO:0006264">
    <property type="term" value="P:mitochondrial DNA replication"/>
    <property type="evidence" value="ECO:0007669"/>
    <property type="project" value="TreeGrafter"/>
</dbReference>
<dbReference type="Gene3D" id="3.30.930.10">
    <property type="entry name" value="Bira Bifunctional Protein, Domain 2"/>
    <property type="match status" value="1"/>
</dbReference>
<gene>
    <name evidence="2" type="ORF">ACAOBT_LOCUS24974</name>
</gene>
<accession>A0A9P0PUH6</accession>
<protein>
    <recommendedName>
        <fullName evidence="1">Anticodon-binding domain-containing protein</fullName>
    </recommendedName>
</protein>
<name>A0A9P0PUH6_ACAOB</name>
<evidence type="ECO:0000313" key="2">
    <source>
        <dbReference type="EMBL" id="CAH1999452.1"/>
    </source>
</evidence>
<dbReference type="InterPro" id="IPR004154">
    <property type="entry name" value="Anticodon-bd"/>
</dbReference>
<dbReference type="SUPFAM" id="SSF55681">
    <property type="entry name" value="Class II aaRS and biotin synthetases"/>
    <property type="match status" value="1"/>
</dbReference>
<dbReference type="PANTHER" id="PTHR10745:SF8">
    <property type="entry name" value="DNA POLYMERASE SUBUNIT GAMMA-2, MITOCHONDRIAL"/>
    <property type="match status" value="1"/>
</dbReference>
<sequence>MFFKIADLAVKHGFIRKNMLPNINFDQYKFGPVGLLLLSNLESEWFFHFVINKDVTVFINKDDFTSTFNFAKNTCCDRLPFGIVEKKGNKKMNSDDLIQYKTLTNSDSIEFCKRFPEEEKQFLKGTFFISPNESTKFFHQFQRQRRIWWRKISASPGRYLLTDNKTCENGSQTVEINAKYPWGYQEIEKLVLNSDLNDLGLENSQVQFKEGRKAVRPHTVTSTINLSTMFLNFLCDGYEEPLFQGKPRTILRFHRKVAPYRISFAVSGTNAVSISELSDLALYLSRQLRSNHISTLLLPSTSKHSLEAQYKQYDQLGVPYTAVLNENTLKDGILYLRSRDTTLKEQVHVTSLVTYIEQLFKNY</sequence>
<dbReference type="Proteomes" id="UP001152888">
    <property type="component" value="Unassembled WGS sequence"/>
</dbReference>
<dbReference type="AlphaFoldDB" id="A0A9P0PUH6"/>
<keyword evidence="3" id="KW-1185">Reference proteome</keyword>
<reference evidence="2" key="1">
    <citation type="submission" date="2022-03" db="EMBL/GenBank/DDBJ databases">
        <authorList>
            <person name="Sayadi A."/>
        </authorList>
    </citation>
    <scope>NUCLEOTIDE SEQUENCE</scope>
</reference>